<dbReference type="Pfam" id="PF11927">
    <property type="entry name" value="HODM_asu-like"/>
    <property type="match status" value="1"/>
</dbReference>
<dbReference type="InterPro" id="IPR021848">
    <property type="entry name" value="HODM_asu-like"/>
</dbReference>
<proteinExistence type="predicted"/>
<dbReference type="AlphaFoldDB" id="A0A2R6RPQ7"/>
<dbReference type="OrthoDB" id="497541at2759"/>
<dbReference type="EMBL" id="MLYV02000207">
    <property type="protein sequence ID" value="PSS32006.1"/>
    <property type="molecule type" value="Genomic_DNA"/>
</dbReference>
<keyword evidence="2" id="KW-1185">Reference proteome</keyword>
<accession>A0A2R6RPQ7</accession>
<reference evidence="1 2" key="1">
    <citation type="submission" date="2018-02" db="EMBL/GenBank/DDBJ databases">
        <title>Genome sequence of the basidiomycete white-rot fungus Phlebia centrifuga.</title>
        <authorList>
            <person name="Granchi Z."/>
            <person name="Peng M."/>
            <person name="de Vries R.P."/>
            <person name="Hilden K."/>
            <person name="Makela M.R."/>
            <person name="Grigoriev I."/>
            <person name="Riley R."/>
        </authorList>
    </citation>
    <scope>NUCLEOTIDE SEQUENCE [LARGE SCALE GENOMIC DNA]</scope>
    <source>
        <strain evidence="1 2">FBCC195</strain>
    </source>
</reference>
<organism evidence="1 2">
    <name type="scientific">Hermanssonia centrifuga</name>
    <dbReference type="NCBI Taxonomy" id="98765"/>
    <lineage>
        <taxon>Eukaryota</taxon>
        <taxon>Fungi</taxon>
        <taxon>Dikarya</taxon>
        <taxon>Basidiomycota</taxon>
        <taxon>Agaricomycotina</taxon>
        <taxon>Agaricomycetes</taxon>
        <taxon>Polyporales</taxon>
        <taxon>Meruliaceae</taxon>
        <taxon>Hermanssonia</taxon>
    </lineage>
</organism>
<dbReference type="STRING" id="98765.A0A2R6RPQ7"/>
<protein>
    <submittedName>
        <fullName evidence="1">Uncharacterized protein</fullName>
    </submittedName>
</protein>
<evidence type="ECO:0000313" key="2">
    <source>
        <dbReference type="Proteomes" id="UP000186601"/>
    </source>
</evidence>
<dbReference type="Proteomes" id="UP000186601">
    <property type="component" value="Unassembled WGS sequence"/>
</dbReference>
<gene>
    <name evidence="1" type="ORF">PHLCEN_2v2248</name>
</gene>
<evidence type="ECO:0000313" key="1">
    <source>
        <dbReference type="EMBL" id="PSS32006.1"/>
    </source>
</evidence>
<name>A0A2R6RPQ7_9APHY</name>
<sequence length="265" mass="29882">MDTNDPRLFIAAALIGLGALLLHRLLFRVAITPPSVSDNVSPKQIGSTTAKLFTNHGSRPAGEWIPVDFDYPHVDKCLNAVSDIKPIPYRPFKWGDYHVTMGIRSMPWDDWVELDNQFLQYHRIREERVKTKGDRLIQTLPATPGLVDSGRDAGKRDSSYPASPACSSRQIAKELVQELAEYLSQRFPDVYIIVRHDSDKDSSGWHGQSSIKEITIIPLRKTYKLDEEDPMTVSALLFVLPLNYKAKHDLMIAAVQYPGGPRDND</sequence>
<comment type="caution">
    <text evidence="1">The sequence shown here is derived from an EMBL/GenBank/DDBJ whole genome shotgun (WGS) entry which is preliminary data.</text>
</comment>